<dbReference type="EMBL" id="JALHAT010000022">
    <property type="protein sequence ID" value="MCJ1961525.1"/>
    <property type="molecule type" value="Genomic_DNA"/>
</dbReference>
<feature type="transmembrane region" description="Helical" evidence="3">
    <location>
        <begin position="105"/>
        <end position="127"/>
    </location>
</feature>
<comment type="caution">
    <text evidence="4">The sequence shown here is derived from an EMBL/GenBank/DDBJ whole genome shotgun (WGS) entry which is preliminary data.</text>
</comment>
<evidence type="ECO:0000313" key="4">
    <source>
        <dbReference type="EMBL" id="MCJ1961525.1"/>
    </source>
</evidence>
<proteinExistence type="inferred from homology"/>
<evidence type="ECO:0000313" key="5">
    <source>
        <dbReference type="Proteomes" id="UP001162802"/>
    </source>
</evidence>
<evidence type="ECO:0000256" key="2">
    <source>
        <dbReference type="SAM" id="MobiDB-lite"/>
    </source>
</evidence>
<evidence type="ECO:0000256" key="1">
    <source>
        <dbReference type="ARBA" id="ARBA00009617"/>
    </source>
</evidence>
<protein>
    <submittedName>
        <fullName evidence="4">MFS transporter</fullName>
    </submittedName>
</protein>
<reference evidence="4" key="1">
    <citation type="submission" date="2022-03" db="EMBL/GenBank/DDBJ databases">
        <title>Identification of a novel bacterium isolated from mangrove sediments.</title>
        <authorList>
            <person name="Pan X."/>
        </authorList>
    </citation>
    <scope>NUCLEOTIDE SEQUENCE</scope>
    <source>
        <strain evidence="4">B2637</strain>
    </source>
</reference>
<dbReference type="SUPFAM" id="SSF103473">
    <property type="entry name" value="MFS general substrate transporter"/>
    <property type="match status" value="1"/>
</dbReference>
<dbReference type="Proteomes" id="UP001162802">
    <property type="component" value="Unassembled WGS sequence"/>
</dbReference>
<sequence>MTSKVADASGEDTFLPDPARDTIENPRQVPLRLQYSWGSGALGIAILMNSIGGLILFYMVSVLQIDPALAGTLIFVSKLLGVVTDPVVGTWSDRLRTTGSRRRPFLLWGSFACAGSYIMIFTTPMFASEILRASYVFGALLIYTCGYALFNVPYMSMPAEMTDSYHERSAIHGVRMMYVAIASLVVGTISPIALEALGRTSQFSYTVIGLCGGAIIFGATMIAYLGTRSARFTASQVERPKILSEVGHVFSNRHFIRLLGVKATQLIGVASSQAAAMFFLLNVLQRDLTILAPAAVVGTLVQLASAPLLVRLSRKIGKSQTYIVGGSFYLLAVLSWYFASPTEPLIFYVLRMAVVSFGACANVIMAMSMLTDIISFDALRTGVRREGVYTAFYSFTEKFTFAVGPLIVGIALSAAGFDKTLPPEAMRTPEIRQALLLGVCYIPGFLSIAAITLLAGYKLKQEDVS</sequence>
<feature type="transmembrane region" description="Helical" evidence="3">
    <location>
        <begin position="263"/>
        <end position="284"/>
    </location>
</feature>
<keyword evidence="5" id="KW-1185">Reference proteome</keyword>
<keyword evidence="3" id="KW-0812">Transmembrane</keyword>
<keyword evidence="3" id="KW-1133">Transmembrane helix</keyword>
<feature type="transmembrane region" description="Helical" evidence="3">
    <location>
        <begin position="391"/>
        <end position="414"/>
    </location>
</feature>
<feature type="transmembrane region" description="Helical" evidence="3">
    <location>
        <begin position="345"/>
        <end position="370"/>
    </location>
</feature>
<comment type="similarity">
    <text evidence="1">Belongs to the sodium:galactoside symporter (TC 2.A.2) family.</text>
</comment>
<feature type="region of interest" description="Disordered" evidence="2">
    <location>
        <begin position="1"/>
        <end position="21"/>
    </location>
</feature>
<feature type="transmembrane region" description="Helical" evidence="3">
    <location>
        <begin position="176"/>
        <end position="197"/>
    </location>
</feature>
<dbReference type="RefSeq" id="WP_243800715.1">
    <property type="nucleotide sequence ID" value="NZ_JALHAT010000022.1"/>
</dbReference>
<dbReference type="PANTHER" id="PTHR11328">
    <property type="entry name" value="MAJOR FACILITATOR SUPERFAMILY DOMAIN-CONTAINING PROTEIN"/>
    <property type="match status" value="1"/>
</dbReference>
<dbReference type="InterPro" id="IPR039672">
    <property type="entry name" value="MFS_2"/>
</dbReference>
<feature type="transmembrane region" description="Helical" evidence="3">
    <location>
        <begin position="37"/>
        <end position="59"/>
    </location>
</feature>
<keyword evidence="3" id="KW-0472">Membrane</keyword>
<evidence type="ECO:0000256" key="3">
    <source>
        <dbReference type="SAM" id="Phobius"/>
    </source>
</evidence>
<feature type="transmembrane region" description="Helical" evidence="3">
    <location>
        <begin position="203"/>
        <end position="225"/>
    </location>
</feature>
<feature type="transmembrane region" description="Helical" evidence="3">
    <location>
        <begin position="322"/>
        <end position="339"/>
    </location>
</feature>
<feature type="transmembrane region" description="Helical" evidence="3">
    <location>
        <begin position="290"/>
        <end position="310"/>
    </location>
</feature>
<feature type="transmembrane region" description="Helical" evidence="3">
    <location>
        <begin position="133"/>
        <end position="155"/>
    </location>
</feature>
<dbReference type="InterPro" id="IPR036259">
    <property type="entry name" value="MFS_trans_sf"/>
</dbReference>
<gene>
    <name evidence="4" type="ORF">MTR65_12595</name>
</gene>
<organism evidence="4 5">
    <name type="scientific">Novosphingobium mangrovi</name>
    <name type="common">ex Hu et al. 2023</name>
    <dbReference type="NCBI Taxonomy" id="2930094"/>
    <lineage>
        <taxon>Bacteria</taxon>
        <taxon>Pseudomonadati</taxon>
        <taxon>Pseudomonadota</taxon>
        <taxon>Alphaproteobacteria</taxon>
        <taxon>Sphingomonadales</taxon>
        <taxon>Sphingomonadaceae</taxon>
        <taxon>Novosphingobium</taxon>
    </lineage>
</organism>
<name>A0ABT0AEA0_9SPHN</name>
<feature type="transmembrane region" description="Helical" evidence="3">
    <location>
        <begin position="65"/>
        <end position="84"/>
    </location>
</feature>
<dbReference type="PANTHER" id="PTHR11328:SF24">
    <property type="entry name" value="MAJOR FACILITATOR SUPERFAMILY (MFS) PROFILE DOMAIN-CONTAINING PROTEIN"/>
    <property type="match status" value="1"/>
</dbReference>
<dbReference type="Pfam" id="PF13347">
    <property type="entry name" value="MFS_2"/>
    <property type="match status" value="1"/>
</dbReference>
<dbReference type="Gene3D" id="1.20.1250.20">
    <property type="entry name" value="MFS general substrate transporter like domains"/>
    <property type="match status" value="2"/>
</dbReference>
<feature type="transmembrane region" description="Helical" evidence="3">
    <location>
        <begin position="434"/>
        <end position="457"/>
    </location>
</feature>
<accession>A0ABT0AEA0</accession>